<feature type="domain" description="Integral membrane bound transporter" evidence="7">
    <location>
        <begin position="675"/>
        <end position="800"/>
    </location>
</feature>
<evidence type="ECO:0000256" key="6">
    <source>
        <dbReference type="SAM" id="Phobius"/>
    </source>
</evidence>
<feature type="transmembrane region" description="Helical" evidence="6">
    <location>
        <begin position="156"/>
        <end position="177"/>
    </location>
</feature>
<evidence type="ECO:0000256" key="2">
    <source>
        <dbReference type="ARBA" id="ARBA00022692"/>
    </source>
</evidence>
<dbReference type="Proteomes" id="UP000193986">
    <property type="component" value="Unassembled WGS sequence"/>
</dbReference>
<proteinExistence type="predicted"/>
<feature type="region of interest" description="Disordered" evidence="5">
    <location>
        <begin position="311"/>
        <end position="339"/>
    </location>
</feature>
<evidence type="ECO:0000256" key="4">
    <source>
        <dbReference type="ARBA" id="ARBA00023136"/>
    </source>
</evidence>
<sequence>MDIDRPPTWTTKAQRLLVPILASFLCFIFTAIRPWGGIAGQYAFLPYTSLLLFFFPSGNIRTQFELTFYSLSGAILGLAWANGTLAIAAVCGRRYGADSDAARGIIGLGLGLLSFVCGFLRSWSPRLTVASRIALFFPIFLWTSTQNIVHMEAAYFLNQFYVTLFAAIFGLVPALCLSRQSSLPRLGGLFHGIFDTTCQILPLSLSGVLQDDDEDTQSIPSFDPEASSKAAQPSITAQDKLAQRLRHLVAQLAPTHKATGLDLVRARASPSELAPIVLAVQRIHRNPLLGPTSHSPGERIRVALEKAADPWSTPMSITRPGTPRSGKNSRQRKGIQDGAMEGMPQTFSIILQRKLEGIDGPSGASTPTSSGPTTPALEDDLSPGEAKSLSATCDSLVVAIMAALQATDGELADIYIWPQARSGPSQITKAQYGLRVGLAELQKCLARMLDDISSSQVPTHELPRSPASLHHDRARSKVHSKAVAFDEETAPPRGEGDRRAGREHFRLAFYMISLLDLGKDVLALVDLVQKRTETLPDHLQWYLPSFDWRSPIGVIPGLSRVVYRSETTTEETSSEDDRALDDEPRTYENMDFATAVMHQRHRHPVEMTSPSLRIEHAWRHVWDHPGTLYWRVTLSRFLHQAKHSPHIKFAVKQAAGIMLLAIPALLGPGSTGRRLYSSSRGAWGVISFMYVLEVHTGATMKIGFYRIVGTFLGAVGGFVCTVIAHQNPYALVTLATACSVPISYVIMFTSFPAVGTISGITLPPIMFLSYLNLNDGQSAWTIAWHRFVEIAIGIAAAVLIGILVWPNHARVRYFRAVSVTLERATEYYLRMSRDLLRSSLVYQDNAKQYSGIEADVRRNIAMSRNLIAIQRREISLLPRPIRLYSEVVDGVERLIETLIEIRALRFSVPRKATVLDVLPIRRELISAVLVTLWTCGQAFRSHSPLPQYLPSARTPLEELMQAVDVQAHEARHRSSSIVKADGGVELAILYAMAENEALGELCNILDELVAAARTLFGAHTFLDAREHWKKEGDAEASREG</sequence>
<evidence type="ECO:0000259" key="7">
    <source>
        <dbReference type="Pfam" id="PF13515"/>
    </source>
</evidence>
<organism evidence="8 9">
    <name type="scientific">Naematelia encephala</name>
    <dbReference type="NCBI Taxonomy" id="71784"/>
    <lineage>
        <taxon>Eukaryota</taxon>
        <taxon>Fungi</taxon>
        <taxon>Dikarya</taxon>
        <taxon>Basidiomycota</taxon>
        <taxon>Agaricomycotina</taxon>
        <taxon>Tremellomycetes</taxon>
        <taxon>Tremellales</taxon>
        <taxon>Naemateliaceae</taxon>
        <taxon>Naematelia</taxon>
    </lineage>
</organism>
<dbReference type="FunCoup" id="A0A1Y2B488">
    <property type="interactions" value="12"/>
</dbReference>
<feature type="transmembrane region" description="Helical" evidence="6">
    <location>
        <begin position="101"/>
        <end position="120"/>
    </location>
</feature>
<protein>
    <submittedName>
        <fullName evidence="8">Fusaric acid resistance protein-like-domain-containing protein</fullName>
    </submittedName>
</protein>
<dbReference type="OrthoDB" id="68611at2759"/>
<feature type="transmembrane region" description="Helical" evidence="6">
    <location>
        <begin position="704"/>
        <end position="724"/>
    </location>
</feature>
<comment type="caution">
    <text evidence="8">The sequence shown here is derived from an EMBL/GenBank/DDBJ whole genome shotgun (WGS) entry which is preliminary data.</text>
</comment>
<keyword evidence="2 6" id="KW-0812">Transmembrane</keyword>
<feature type="transmembrane region" description="Helical" evidence="6">
    <location>
        <begin position="38"/>
        <end position="56"/>
    </location>
</feature>
<dbReference type="Pfam" id="PF13515">
    <property type="entry name" value="FUSC_2"/>
    <property type="match status" value="1"/>
</dbReference>
<dbReference type="InParanoid" id="A0A1Y2B488"/>
<dbReference type="STRING" id="71784.A0A1Y2B488"/>
<name>A0A1Y2B488_9TREE</name>
<feature type="transmembrane region" description="Helical" evidence="6">
    <location>
        <begin position="783"/>
        <end position="805"/>
    </location>
</feature>
<dbReference type="PANTHER" id="PTHR47804:SF3">
    <property type="entry name" value="PROTEIN BRE4"/>
    <property type="match status" value="1"/>
</dbReference>
<keyword evidence="9" id="KW-1185">Reference proteome</keyword>
<keyword evidence="4 6" id="KW-0472">Membrane</keyword>
<dbReference type="PANTHER" id="PTHR47804">
    <property type="entry name" value="60S RIBOSOMAL PROTEIN L19"/>
    <property type="match status" value="1"/>
</dbReference>
<comment type="subcellular location">
    <subcellularLocation>
        <location evidence="1">Membrane</location>
        <topology evidence="1">Multi-pass membrane protein</topology>
    </subcellularLocation>
</comment>
<feature type="region of interest" description="Disordered" evidence="5">
    <location>
        <begin position="212"/>
        <end position="234"/>
    </location>
</feature>
<evidence type="ECO:0000256" key="3">
    <source>
        <dbReference type="ARBA" id="ARBA00022989"/>
    </source>
</evidence>
<evidence type="ECO:0000313" key="9">
    <source>
        <dbReference type="Proteomes" id="UP000193986"/>
    </source>
</evidence>
<gene>
    <name evidence="8" type="ORF">BCR39DRAFT_531417</name>
</gene>
<reference evidence="8 9" key="1">
    <citation type="submission" date="2016-07" db="EMBL/GenBank/DDBJ databases">
        <title>Pervasive Adenine N6-methylation of Active Genes in Fungi.</title>
        <authorList>
            <consortium name="DOE Joint Genome Institute"/>
            <person name="Mondo S.J."/>
            <person name="Dannebaum R.O."/>
            <person name="Kuo R.C."/>
            <person name="Labutti K."/>
            <person name="Haridas S."/>
            <person name="Kuo A."/>
            <person name="Salamov A."/>
            <person name="Ahrendt S.R."/>
            <person name="Lipzen A."/>
            <person name="Sullivan W."/>
            <person name="Andreopoulos W.B."/>
            <person name="Clum A."/>
            <person name="Lindquist E."/>
            <person name="Daum C."/>
            <person name="Ramamoorthy G.K."/>
            <person name="Gryganskyi A."/>
            <person name="Culley D."/>
            <person name="Magnuson J.K."/>
            <person name="James T.Y."/>
            <person name="O'Malley M.A."/>
            <person name="Stajich J.E."/>
            <person name="Spatafora J.W."/>
            <person name="Visel A."/>
            <person name="Grigoriev I.V."/>
        </authorList>
    </citation>
    <scope>NUCLEOTIDE SEQUENCE [LARGE SCALE GENOMIC DNA]</scope>
    <source>
        <strain evidence="8 9">68-887.2</strain>
    </source>
</reference>
<dbReference type="InterPro" id="IPR049453">
    <property type="entry name" value="Memb_transporter_dom"/>
</dbReference>
<feature type="transmembrane region" description="Helical" evidence="6">
    <location>
        <begin position="68"/>
        <end position="89"/>
    </location>
</feature>
<feature type="region of interest" description="Disordered" evidence="5">
    <location>
        <begin position="358"/>
        <end position="386"/>
    </location>
</feature>
<keyword evidence="3 6" id="KW-1133">Transmembrane helix</keyword>
<dbReference type="GO" id="GO:0016020">
    <property type="term" value="C:membrane"/>
    <property type="evidence" value="ECO:0007669"/>
    <property type="project" value="UniProtKB-SubCell"/>
</dbReference>
<dbReference type="EMBL" id="MCFC01000024">
    <property type="protein sequence ID" value="ORY29643.1"/>
    <property type="molecule type" value="Genomic_DNA"/>
</dbReference>
<evidence type="ECO:0000256" key="5">
    <source>
        <dbReference type="SAM" id="MobiDB-lite"/>
    </source>
</evidence>
<dbReference type="AlphaFoldDB" id="A0A1Y2B488"/>
<accession>A0A1Y2B488</accession>
<feature type="transmembrane region" description="Helical" evidence="6">
    <location>
        <begin position="753"/>
        <end position="771"/>
    </location>
</feature>
<feature type="compositionally biased region" description="Low complexity" evidence="5">
    <location>
        <begin position="361"/>
        <end position="376"/>
    </location>
</feature>
<dbReference type="InterPro" id="IPR052430">
    <property type="entry name" value="IVT-Associated"/>
</dbReference>
<evidence type="ECO:0000256" key="1">
    <source>
        <dbReference type="ARBA" id="ARBA00004141"/>
    </source>
</evidence>
<evidence type="ECO:0000313" key="8">
    <source>
        <dbReference type="EMBL" id="ORY29643.1"/>
    </source>
</evidence>
<feature type="transmembrane region" description="Helical" evidence="6">
    <location>
        <begin position="16"/>
        <end position="32"/>
    </location>
</feature>